<keyword evidence="1" id="KW-1133">Transmembrane helix</keyword>
<dbReference type="RefSeq" id="WP_205097607.1">
    <property type="nucleotide sequence ID" value="NZ_CAJNAQ010000002.1"/>
</dbReference>
<feature type="transmembrane region" description="Helical" evidence="1">
    <location>
        <begin position="76"/>
        <end position="100"/>
    </location>
</feature>
<name>A0A812EY74_9ARCH</name>
<comment type="caution">
    <text evidence="2">The sequence shown here is derived from an EMBL/GenBank/DDBJ whole genome shotgun (WGS) entry which is preliminary data.</text>
</comment>
<dbReference type="EMBL" id="CAJNAQ010000002">
    <property type="protein sequence ID" value="CAE6485776.1"/>
    <property type="molecule type" value="Genomic_DNA"/>
</dbReference>
<feature type="transmembrane region" description="Helical" evidence="1">
    <location>
        <begin position="7"/>
        <end position="27"/>
    </location>
</feature>
<evidence type="ECO:0000313" key="2">
    <source>
        <dbReference type="EMBL" id="CAE6485776.1"/>
    </source>
</evidence>
<organism evidence="2 3">
    <name type="scientific">Candidatus Nitrosotenuis uzonensis</name>
    <dbReference type="NCBI Taxonomy" id="1407055"/>
    <lineage>
        <taxon>Archaea</taxon>
        <taxon>Nitrososphaerota</taxon>
        <taxon>Candidatus Nitrosotenuis</taxon>
    </lineage>
</organism>
<sequence>MKRQNRFLGDIQTTIPVVAALALYFFVQPKIGQEIVIVFFSAWIAGYILDYTITAKNSHLLRFEKNLVFPALYKRFGVMTTLLIHFTMEALIVLMIPVLFIYDFGLAASSVVALAFGVSHILAYASNCKFVKKYNTAL</sequence>
<dbReference type="AlphaFoldDB" id="A0A812EY74"/>
<keyword evidence="1" id="KW-0812">Transmembrane</keyword>
<dbReference type="Proteomes" id="UP000655759">
    <property type="component" value="Unassembled WGS sequence"/>
</dbReference>
<feature type="transmembrane region" description="Helical" evidence="1">
    <location>
        <begin position="33"/>
        <end position="55"/>
    </location>
</feature>
<evidence type="ECO:0000256" key="1">
    <source>
        <dbReference type="SAM" id="Phobius"/>
    </source>
</evidence>
<keyword evidence="1" id="KW-0472">Membrane</keyword>
<protein>
    <submittedName>
        <fullName evidence="2">Uncharacterized protein</fullName>
    </submittedName>
</protein>
<accession>A0A812EY74</accession>
<evidence type="ECO:0000313" key="3">
    <source>
        <dbReference type="Proteomes" id="UP000655759"/>
    </source>
</evidence>
<proteinExistence type="predicted"/>
<gene>
    <name evidence="2" type="ORF">NUZ5A_20054</name>
</gene>
<feature type="transmembrane region" description="Helical" evidence="1">
    <location>
        <begin position="106"/>
        <end position="125"/>
    </location>
</feature>
<reference evidence="2" key="1">
    <citation type="submission" date="2021-02" db="EMBL/GenBank/DDBJ databases">
        <authorList>
            <person name="Han P."/>
        </authorList>
    </citation>
    <scope>NUCLEOTIDE SEQUENCE</scope>
    <source>
        <strain evidence="2">Candidatus Nitrosotenuis uzonensis 5A</strain>
    </source>
</reference>